<evidence type="ECO:0000313" key="7">
    <source>
        <dbReference type="Proteomes" id="UP000590738"/>
    </source>
</evidence>
<dbReference type="Proteomes" id="UP000577346">
    <property type="component" value="Unassembled WGS sequence"/>
</dbReference>
<name>A0A7W2LLQ8_9PSED</name>
<dbReference type="AlphaFoldDB" id="A0A7W2LLQ8"/>
<dbReference type="EMBL" id="CP118677">
    <property type="protein sequence ID" value="WEA19643.1"/>
    <property type="molecule type" value="Genomic_DNA"/>
</dbReference>
<dbReference type="EMBL" id="JACGCZ010000016">
    <property type="protein sequence ID" value="MBA6143180.1"/>
    <property type="molecule type" value="Genomic_DNA"/>
</dbReference>
<evidence type="ECO:0000313" key="1">
    <source>
        <dbReference type="EMBL" id="MBA6097672.1"/>
    </source>
</evidence>
<evidence type="ECO:0000313" key="5">
    <source>
        <dbReference type="Proteomes" id="UP000545074"/>
    </source>
</evidence>
<dbReference type="RefSeq" id="WP_029887115.1">
    <property type="nucleotide sequence ID" value="NZ_BQHP01000007.1"/>
</dbReference>
<evidence type="ECO:0000313" key="3">
    <source>
        <dbReference type="EMBL" id="MBA6147249.1"/>
    </source>
</evidence>
<dbReference type="Proteomes" id="UP000545074">
    <property type="component" value="Unassembled WGS sequence"/>
</dbReference>
<reference evidence="5 6" key="1">
    <citation type="submission" date="2020-07" db="EMBL/GenBank/DDBJ databases">
        <title>Diversity of carbapenemase encoding genes among Pseudomonas putida group clinical isolates in a tertiary Brazilian hospital.</title>
        <authorList>
            <person name="Alberto-Lei F."/>
            <person name="Nodari C.S."/>
            <person name="Streling A.P."/>
            <person name="Paulino J.T."/>
            <person name="Bessa-Neto F.O."/>
            <person name="Cayo R."/>
            <person name="Gales A.C."/>
        </authorList>
    </citation>
    <scope>NUCLEOTIDE SEQUENCE [LARGE SCALE GENOMIC DNA]</scope>
    <source>
        <strain evidence="3 6">11213</strain>
        <strain evidence="2 7">12273</strain>
        <strain evidence="1 5">12815</strain>
    </source>
</reference>
<dbReference type="EMBL" id="JACGDA010000009">
    <property type="protein sequence ID" value="MBA6147249.1"/>
    <property type="molecule type" value="Genomic_DNA"/>
</dbReference>
<evidence type="ECO:0000313" key="6">
    <source>
        <dbReference type="Proteomes" id="UP000577346"/>
    </source>
</evidence>
<dbReference type="Proteomes" id="UP000590738">
    <property type="component" value="Unassembled WGS sequence"/>
</dbReference>
<organism evidence="2 7">
    <name type="scientific">Pseudomonas juntendi</name>
    <dbReference type="NCBI Taxonomy" id="2666183"/>
    <lineage>
        <taxon>Bacteria</taxon>
        <taxon>Pseudomonadati</taxon>
        <taxon>Pseudomonadota</taxon>
        <taxon>Gammaproteobacteria</taxon>
        <taxon>Pseudomonadales</taxon>
        <taxon>Pseudomonadaceae</taxon>
        <taxon>Pseudomonas</taxon>
    </lineage>
</organism>
<accession>A0A7W2LLQ8</accession>
<reference evidence="4" key="2">
    <citation type="submission" date="2023-02" db="EMBL/GenBank/DDBJ databases">
        <title>tmexCD-toprJ-like cluster.</title>
        <authorList>
            <person name="Gao X."/>
            <person name="Wang C."/>
            <person name="Liu J."/>
        </authorList>
    </citation>
    <scope>NUCLEOTIDE SEQUENCE</scope>
    <source>
        <strain evidence="4">GDW21C697WI</strain>
    </source>
</reference>
<evidence type="ECO:0000313" key="2">
    <source>
        <dbReference type="EMBL" id="MBA6143180.1"/>
    </source>
</evidence>
<sequence>MASVTYLCSIANNTPYTLTVVDGENRSKSVAVGAQHAWNGELAVPWIGNTNENHKALRLILGPAAEASIWVFQDYWKPAHENAIKQLAAHTMDYDSDEVIEVAGNNRNGGHKNLIVSLVNRQFKLHIA</sequence>
<proteinExistence type="predicted"/>
<dbReference type="GeneID" id="72422019"/>
<dbReference type="Proteomes" id="UP001217631">
    <property type="component" value="Chromosome"/>
</dbReference>
<gene>
    <name evidence="2" type="ORF">H4B97_11975</name>
    <name evidence="3" type="ORF">H4C15_06950</name>
    <name evidence="1" type="ORF">H4C80_11130</name>
    <name evidence="4" type="ORF">PWA60_20560</name>
</gene>
<protein>
    <submittedName>
        <fullName evidence="2">Uncharacterized protein</fullName>
    </submittedName>
</protein>
<evidence type="ECO:0000313" key="4">
    <source>
        <dbReference type="EMBL" id="WEA19643.1"/>
    </source>
</evidence>
<dbReference type="EMBL" id="JACGCX010000005">
    <property type="protein sequence ID" value="MBA6097672.1"/>
    <property type="molecule type" value="Genomic_DNA"/>
</dbReference>